<keyword evidence="16" id="KW-1185">Reference proteome</keyword>
<feature type="transmembrane region" description="Helical" evidence="14">
    <location>
        <begin position="180"/>
        <end position="198"/>
    </location>
</feature>
<keyword evidence="7 13" id="KW-0560">Oxidoreductase</keyword>
<evidence type="ECO:0000256" key="3">
    <source>
        <dbReference type="ARBA" id="ARBA00010617"/>
    </source>
</evidence>
<comment type="caution">
    <text evidence="15">The sequence shown here is derived from an EMBL/GenBank/DDBJ whole genome shotgun (WGS) entry which is preliminary data.</text>
</comment>
<keyword evidence="9 13" id="KW-0503">Monooxygenase</keyword>
<evidence type="ECO:0000256" key="5">
    <source>
        <dbReference type="ARBA" id="ARBA00022723"/>
    </source>
</evidence>
<comment type="similarity">
    <text evidence="3 13">Belongs to the cytochrome P450 family.</text>
</comment>
<dbReference type="PANTHER" id="PTHR24302:SF15">
    <property type="entry name" value="FATTY-ACID PEROXYGENASE"/>
    <property type="match status" value="1"/>
</dbReference>
<proteinExistence type="inferred from homology"/>
<dbReference type="AlphaFoldDB" id="A0AAV7LYD6"/>
<evidence type="ECO:0000256" key="1">
    <source>
        <dbReference type="ARBA" id="ARBA00001971"/>
    </source>
</evidence>
<organism evidence="15 16">
    <name type="scientific">Pleurodeles waltl</name>
    <name type="common">Iberian ribbed newt</name>
    <dbReference type="NCBI Taxonomy" id="8319"/>
    <lineage>
        <taxon>Eukaryota</taxon>
        <taxon>Metazoa</taxon>
        <taxon>Chordata</taxon>
        <taxon>Craniata</taxon>
        <taxon>Vertebrata</taxon>
        <taxon>Euteleostomi</taxon>
        <taxon>Amphibia</taxon>
        <taxon>Batrachia</taxon>
        <taxon>Caudata</taxon>
        <taxon>Salamandroidea</taxon>
        <taxon>Salamandridae</taxon>
        <taxon>Pleurodelinae</taxon>
        <taxon>Pleurodeles</taxon>
    </lineage>
</organism>
<evidence type="ECO:0000256" key="4">
    <source>
        <dbReference type="ARBA" id="ARBA00022617"/>
    </source>
</evidence>
<dbReference type="SUPFAM" id="SSF48264">
    <property type="entry name" value="Cytochrome P450"/>
    <property type="match status" value="1"/>
</dbReference>
<keyword evidence="4 12" id="KW-0349">Heme</keyword>
<evidence type="ECO:0000256" key="8">
    <source>
        <dbReference type="ARBA" id="ARBA00023004"/>
    </source>
</evidence>
<dbReference type="GO" id="GO:0020037">
    <property type="term" value="F:heme binding"/>
    <property type="evidence" value="ECO:0007669"/>
    <property type="project" value="InterPro"/>
</dbReference>
<dbReference type="Pfam" id="PF00067">
    <property type="entry name" value="p450"/>
    <property type="match status" value="1"/>
</dbReference>
<dbReference type="InterPro" id="IPR036396">
    <property type="entry name" value="Cyt_P450_sf"/>
</dbReference>
<name>A0AAV7LYD6_PLEWA</name>
<keyword evidence="10 14" id="KW-0472">Membrane</keyword>
<comment type="function">
    <text evidence="11">Cytochromes P450 are a group of heme-thiolate monooxygenases. They oxidize a variety of structurally unrelated compounds, including steroids, fatty acids, and xenobiotics.</text>
</comment>
<dbReference type="InterPro" id="IPR002401">
    <property type="entry name" value="Cyt_P450_E_grp-I"/>
</dbReference>
<dbReference type="FunFam" id="1.10.630.10:FF:000003">
    <property type="entry name" value="cytochrome P450 3A12-like isoform X2"/>
    <property type="match status" value="1"/>
</dbReference>
<evidence type="ECO:0000313" key="15">
    <source>
        <dbReference type="EMBL" id="KAJ1096447.1"/>
    </source>
</evidence>
<dbReference type="GO" id="GO:0016705">
    <property type="term" value="F:oxidoreductase activity, acting on paired donors, with incorporation or reduction of molecular oxygen"/>
    <property type="evidence" value="ECO:0007669"/>
    <property type="project" value="InterPro"/>
</dbReference>
<evidence type="ECO:0000256" key="9">
    <source>
        <dbReference type="ARBA" id="ARBA00023033"/>
    </source>
</evidence>
<dbReference type="Proteomes" id="UP001066276">
    <property type="component" value="Chromosome 10"/>
</dbReference>
<comment type="cofactor">
    <cofactor evidence="1 12">
        <name>heme</name>
        <dbReference type="ChEBI" id="CHEBI:30413"/>
    </cofactor>
</comment>
<evidence type="ECO:0000256" key="12">
    <source>
        <dbReference type="PIRSR" id="PIRSR602401-1"/>
    </source>
</evidence>
<dbReference type="PRINTS" id="PR00463">
    <property type="entry name" value="EP450I"/>
</dbReference>
<keyword evidence="14" id="KW-1133">Transmembrane helix</keyword>
<dbReference type="PRINTS" id="PR00385">
    <property type="entry name" value="P450"/>
</dbReference>
<evidence type="ECO:0000256" key="2">
    <source>
        <dbReference type="ARBA" id="ARBA00004586"/>
    </source>
</evidence>
<keyword evidence="5 12" id="KW-0479">Metal-binding</keyword>
<dbReference type="Gene3D" id="1.10.630.10">
    <property type="entry name" value="Cytochrome P450"/>
    <property type="match status" value="1"/>
</dbReference>
<keyword evidence="14" id="KW-0812">Transmembrane</keyword>
<feature type="binding site" description="axial binding residue" evidence="12">
    <location>
        <position position="413"/>
    </location>
    <ligand>
        <name>heme</name>
        <dbReference type="ChEBI" id="CHEBI:30413"/>
    </ligand>
    <ligandPart>
        <name>Fe</name>
        <dbReference type="ChEBI" id="CHEBI:18248"/>
    </ligandPart>
</feature>
<evidence type="ECO:0000313" key="16">
    <source>
        <dbReference type="Proteomes" id="UP001066276"/>
    </source>
</evidence>
<keyword evidence="8 12" id="KW-0408">Iron</keyword>
<dbReference type="GO" id="GO:0008395">
    <property type="term" value="F:steroid hydroxylase activity"/>
    <property type="evidence" value="ECO:0007669"/>
    <property type="project" value="TreeGrafter"/>
</dbReference>
<dbReference type="GO" id="GO:0005506">
    <property type="term" value="F:iron ion binding"/>
    <property type="evidence" value="ECO:0007669"/>
    <property type="project" value="InterPro"/>
</dbReference>
<sequence>MGIPGPRPLPIVGTFHMYRNGILDFDMECFKKYGKVWGIFDGRTPILAVMDPIIVKNILVKECYTHFTNRRNIGLNGPLEDGVTVAKDDVWKRIRTVLSPTFTSGKLKEMFPIMKDLGETLVRNLQKKTEQDEPLDMKQTFASYSTDVVISTSFGVSIDSMNNPKDPFVTNGRRLFNFRFMNPLLIIIVLFPFLIPVLQKMNFCLIPNDLLQFFKSAVKSLKEKRQKGNRENRVDFLQLMVDSQTEDIPASNGVNHGYKALTDREITAQSMIFILAGFETTSTTLSFLSYNLATHPDVQRKLQQEIDTLLPNKAPLTYDALMQMEYLEMAINETLRMYPPGGRLERVCKKTVEVNGVTIPEGVVVMIPLYPLQRDPEYWPEPDEFKPDRFSKENKDTQEPYTFLPFGSGPRNCIGMRFALLNVKVGIASLLQNFSFHTCKETPIPLELDTRGFIKTKTPIYLKLVPRTAVLVEDK</sequence>
<evidence type="ECO:0000256" key="6">
    <source>
        <dbReference type="ARBA" id="ARBA00022824"/>
    </source>
</evidence>
<reference evidence="15" key="1">
    <citation type="journal article" date="2022" name="bioRxiv">
        <title>Sequencing and chromosome-scale assembly of the giantPleurodeles waltlgenome.</title>
        <authorList>
            <person name="Brown T."/>
            <person name="Elewa A."/>
            <person name="Iarovenko S."/>
            <person name="Subramanian E."/>
            <person name="Araus A.J."/>
            <person name="Petzold A."/>
            <person name="Susuki M."/>
            <person name="Suzuki K.-i.T."/>
            <person name="Hayashi T."/>
            <person name="Toyoda A."/>
            <person name="Oliveira C."/>
            <person name="Osipova E."/>
            <person name="Leigh N.D."/>
            <person name="Simon A."/>
            <person name="Yun M.H."/>
        </authorList>
    </citation>
    <scope>NUCLEOTIDE SEQUENCE</scope>
    <source>
        <strain evidence="15">20211129_DDA</strain>
        <tissue evidence="15">Liver</tissue>
    </source>
</reference>
<dbReference type="PROSITE" id="PS00086">
    <property type="entry name" value="CYTOCHROME_P450"/>
    <property type="match status" value="1"/>
</dbReference>
<dbReference type="PANTHER" id="PTHR24302">
    <property type="entry name" value="CYTOCHROME P450 FAMILY 3"/>
    <property type="match status" value="1"/>
</dbReference>
<protein>
    <submittedName>
        <fullName evidence="15">Uncharacterized protein</fullName>
    </submittedName>
</protein>
<dbReference type="GO" id="GO:0005789">
    <property type="term" value="C:endoplasmic reticulum membrane"/>
    <property type="evidence" value="ECO:0007669"/>
    <property type="project" value="UniProtKB-SubCell"/>
</dbReference>
<dbReference type="InterPro" id="IPR001128">
    <property type="entry name" value="Cyt_P450"/>
</dbReference>
<evidence type="ECO:0000256" key="10">
    <source>
        <dbReference type="ARBA" id="ARBA00023136"/>
    </source>
</evidence>
<evidence type="ECO:0000256" key="14">
    <source>
        <dbReference type="SAM" id="Phobius"/>
    </source>
</evidence>
<evidence type="ECO:0000256" key="11">
    <source>
        <dbReference type="ARBA" id="ARBA00043906"/>
    </source>
</evidence>
<accession>A0AAV7LYD6</accession>
<evidence type="ECO:0000256" key="13">
    <source>
        <dbReference type="RuleBase" id="RU000461"/>
    </source>
</evidence>
<comment type="subcellular location">
    <subcellularLocation>
        <location evidence="2">Endoplasmic reticulum membrane</location>
    </subcellularLocation>
</comment>
<keyword evidence="6" id="KW-0256">Endoplasmic reticulum</keyword>
<dbReference type="EMBL" id="JANPWB010000014">
    <property type="protein sequence ID" value="KAJ1096447.1"/>
    <property type="molecule type" value="Genomic_DNA"/>
</dbReference>
<evidence type="ECO:0000256" key="7">
    <source>
        <dbReference type="ARBA" id="ARBA00023002"/>
    </source>
</evidence>
<dbReference type="InterPro" id="IPR017972">
    <property type="entry name" value="Cyt_P450_CS"/>
</dbReference>
<dbReference type="InterPro" id="IPR050705">
    <property type="entry name" value="Cytochrome_P450_3A"/>
</dbReference>
<gene>
    <name evidence="15" type="ORF">NDU88_001589</name>
</gene>